<comment type="caution">
    <text evidence="2">The sequence shown here is derived from an EMBL/GenBank/DDBJ whole genome shotgun (WGS) entry which is preliminary data.</text>
</comment>
<dbReference type="InterPro" id="IPR032095">
    <property type="entry name" value="Sacchrp_dh-like_C"/>
</dbReference>
<sequence>MGYKITWCAEDLLEEYTRKAKIVKNGKEQEEDALSDLELIDFPELGKLEAFYTDGVRTLHHTINGVRNMWEKTLRYPSHAEKIKLL</sequence>
<proteinExistence type="predicted"/>
<organism evidence="2">
    <name type="scientific">marine sediment metagenome</name>
    <dbReference type="NCBI Taxonomy" id="412755"/>
    <lineage>
        <taxon>unclassified sequences</taxon>
        <taxon>metagenomes</taxon>
        <taxon>ecological metagenomes</taxon>
    </lineage>
</organism>
<evidence type="ECO:0000313" key="2">
    <source>
        <dbReference type="EMBL" id="GAF73264.1"/>
    </source>
</evidence>
<evidence type="ECO:0000259" key="1">
    <source>
        <dbReference type="Pfam" id="PF16653"/>
    </source>
</evidence>
<accession>X0RWR7</accession>
<reference evidence="2" key="1">
    <citation type="journal article" date="2014" name="Front. Microbiol.">
        <title>High frequency of phylogenetically diverse reductive dehalogenase-homologous genes in deep subseafloor sedimentary metagenomes.</title>
        <authorList>
            <person name="Kawai M."/>
            <person name="Futagami T."/>
            <person name="Toyoda A."/>
            <person name="Takaki Y."/>
            <person name="Nishi S."/>
            <person name="Hori S."/>
            <person name="Arai W."/>
            <person name="Tsubouchi T."/>
            <person name="Morono Y."/>
            <person name="Uchiyama I."/>
            <person name="Ito T."/>
            <person name="Fujiyama A."/>
            <person name="Inagaki F."/>
            <person name="Takami H."/>
        </authorList>
    </citation>
    <scope>NUCLEOTIDE SEQUENCE</scope>
    <source>
        <strain evidence="2">Expedition CK06-06</strain>
    </source>
</reference>
<dbReference type="AlphaFoldDB" id="X0RWR7"/>
<name>X0RWR7_9ZZZZ</name>
<dbReference type="Gene3D" id="3.30.360.10">
    <property type="entry name" value="Dihydrodipicolinate Reductase, domain 2"/>
    <property type="match status" value="1"/>
</dbReference>
<dbReference type="Pfam" id="PF16653">
    <property type="entry name" value="Sacchrp_dh_C"/>
    <property type="match status" value="1"/>
</dbReference>
<gene>
    <name evidence="2" type="ORF">S01H1_08022</name>
</gene>
<dbReference type="SUPFAM" id="SSF55347">
    <property type="entry name" value="Glyceraldehyde-3-phosphate dehydrogenase-like, C-terminal domain"/>
    <property type="match status" value="1"/>
</dbReference>
<protein>
    <recommendedName>
        <fullName evidence="1">Saccharopine dehydrogenase-like C-terminal domain-containing protein</fullName>
    </recommendedName>
</protein>
<dbReference type="EMBL" id="BARS01004117">
    <property type="protein sequence ID" value="GAF73264.1"/>
    <property type="molecule type" value="Genomic_DNA"/>
</dbReference>
<feature type="domain" description="Saccharopine dehydrogenase-like C-terminal" evidence="1">
    <location>
        <begin position="2"/>
        <end position="86"/>
    </location>
</feature>